<proteinExistence type="predicted"/>
<evidence type="ECO:0000256" key="1">
    <source>
        <dbReference type="SAM" id="MobiDB-lite"/>
    </source>
</evidence>
<feature type="compositionally biased region" description="Low complexity" evidence="1">
    <location>
        <begin position="68"/>
        <end position="95"/>
    </location>
</feature>
<keyword evidence="3" id="KW-1185">Reference proteome</keyword>
<dbReference type="EMBL" id="CAUYUJ010010996">
    <property type="protein sequence ID" value="CAK0830686.1"/>
    <property type="molecule type" value="Genomic_DNA"/>
</dbReference>
<reference evidence="2" key="1">
    <citation type="submission" date="2023-10" db="EMBL/GenBank/DDBJ databases">
        <authorList>
            <person name="Chen Y."/>
            <person name="Shah S."/>
            <person name="Dougan E. K."/>
            <person name="Thang M."/>
            <person name="Chan C."/>
        </authorList>
    </citation>
    <scope>NUCLEOTIDE SEQUENCE [LARGE SCALE GENOMIC DNA]</scope>
</reference>
<accession>A0ABN9SF50</accession>
<sequence>MHNRCSKFDMAMVDDKVSRCAVKEVVEEKLRSLKVLQEVQATAIERIDIAFGHQADDMEQAPHDDEQATAPAEPRGAAPASAESAESSRSVRNASPRGRARG</sequence>
<feature type="non-terminal residue" evidence="2">
    <location>
        <position position="102"/>
    </location>
</feature>
<feature type="region of interest" description="Disordered" evidence="1">
    <location>
        <begin position="53"/>
        <end position="102"/>
    </location>
</feature>
<feature type="compositionally biased region" description="Basic and acidic residues" evidence="1">
    <location>
        <begin position="54"/>
        <end position="66"/>
    </location>
</feature>
<name>A0ABN9SF50_9DINO</name>
<dbReference type="Proteomes" id="UP001189429">
    <property type="component" value="Unassembled WGS sequence"/>
</dbReference>
<organism evidence="2 3">
    <name type="scientific">Prorocentrum cordatum</name>
    <dbReference type="NCBI Taxonomy" id="2364126"/>
    <lineage>
        <taxon>Eukaryota</taxon>
        <taxon>Sar</taxon>
        <taxon>Alveolata</taxon>
        <taxon>Dinophyceae</taxon>
        <taxon>Prorocentrales</taxon>
        <taxon>Prorocentraceae</taxon>
        <taxon>Prorocentrum</taxon>
    </lineage>
</organism>
<evidence type="ECO:0000313" key="3">
    <source>
        <dbReference type="Proteomes" id="UP001189429"/>
    </source>
</evidence>
<protein>
    <submittedName>
        <fullName evidence="2">Uncharacterized protein</fullName>
    </submittedName>
</protein>
<evidence type="ECO:0000313" key="2">
    <source>
        <dbReference type="EMBL" id="CAK0830686.1"/>
    </source>
</evidence>
<gene>
    <name evidence="2" type="ORF">PCOR1329_LOCUS29260</name>
</gene>
<comment type="caution">
    <text evidence="2">The sequence shown here is derived from an EMBL/GenBank/DDBJ whole genome shotgun (WGS) entry which is preliminary data.</text>
</comment>